<feature type="non-terminal residue" evidence="2">
    <location>
        <position position="1"/>
    </location>
</feature>
<dbReference type="EMBL" id="NCSJ02000163">
    <property type="protein sequence ID" value="RFU28457.1"/>
    <property type="molecule type" value="Genomic_DNA"/>
</dbReference>
<dbReference type="SMART" id="SM00220">
    <property type="entry name" value="S_TKc"/>
    <property type="match status" value="1"/>
</dbReference>
<dbReference type="InterPro" id="IPR000719">
    <property type="entry name" value="Prot_kinase_dom"/>
</dbReference>
<dbReference type="GO" id="GO:0005737">
    <property type="term" value="C:cytoplasm"/>
    <property type="evidence" value="ECO:0007669"/>
    <property type="project" value="TreeGrafter"/>
</dbReference>
<gene>
    <name evidence="2" type="ORF">B7463_g7894</name>
</gene>
<dbReference type="Proteomes" id="UP000258309">
    <property type="component" value="Unassembled WGS sequence"/>
</dbReference>
<organism evidence="2 3">
    <name type="scientific">Scytalidium lignicola</name>
    <name type="common">Hyphomycete</name>
    <dbReference type="NCBI Taxonomy" id="5539"/>
    <lineage>
        <taxon>Eukaryota</taxon>
        <taxon>Fungi</taxon>
        <taxon>Dikarya</taxon>
        <taxon>Ascomycota</taxon>
        <taxon>Pezizomycotina</taxon>
        <taxon>Leotiomycetes</taxon>
        <taxon>Leotiomycetes incertae sedis</taxon>
        <taxon>Scytalidium</taxon>
    </lineage>
</organism>
<dbReference type="PROSITE" id="PS50011">
    <property type="entry name" value="PROTEIN_KINASE_DOM"/>
    <property type="match status" value="1"/>
</dbReference>
<dbReference type="SUPFAM" id="SSF56112">
    <property type="entry name" value="Protein kinase-like (PK-like)"/>
    <property type="match status" value="1"/>
</dbReference>
<protein>
    <recommendedName>
        <fullName evidence="1">Protein kinase domain-containing protein</fullName>
    </recommendedName>
</protein>
<dbReference type="PANTHER" id="PTHR44167">
    <property type="entry name" value="OVARIAN-SPECIFIC SERINE/THREONINE-PROTEIN KINASE LOK-RELATED"/>
    <property type="match status" value="1"/>
</dbReference>
<comment type="caution">
    <text evidence="2">The sequence shown here is derived from an EMBL/GenBank/DDBJ whole genome shotgun (WGS) entry which is preliminary data.</text>
</comment>
<dbReference type="GO" id="GO:0005634">
    <property type="term" value="C:nucleus"/>
    <property type="evidence" value="ECO:0007669"/>
    <property type="project" value="TreeGrafter"/>
</dbReference>
<evidence type="ECO:0000259" key="1">
    <source>
        <dbReference type="PROSITE" id="PS50011"/>
    </source>
</evidence>
<dbReference type="PROSITE" id="PS00108">
    <property type="entry name" value="PROTEIN_KINASE_ST"/>
    <property type="match status" value="1"/>
</dbReference>
<dbReference type="Pfam" id="PF00069">
    <property type="entry name" value="Pkinase"/>
    <property type="match status" value="1"/>
</dbReference>
<evidence type="ECO:0000313" key="2">
    <source>
        <dbReference type="EMBL" id="RFU28457.1"/>
    </source>
</evidence>
<feature type="non-terminal residue" evidence="2">
    <location>
        <position position="315"/>
    </location>
</feature>
<reference evidence="2 3" key="1">
    <citation type="submission" date="2018-05" db="EMBL/GenBank/DDBJ databases">
        <title>Draft genome sequence of Scytalidium lignicola DSM 105466, a ubiquitous saprotrophic fungus.</title>
        <authorList>
            <person name="Buettner E."/>
            <person name="Gebauer A.M."/>
            <person name="Hofrichter M."/>
            <person name="Liers C."/>
            <person name="Kellner H."/>
        </authorList>
    </citation>
    <scope>NUCLEOTIDE SEQUENCE [LARGE SCALE GENOMIC DNA]</scope>
    <source>
        <strain evidence="2 3">DSM 105466</strain>
    </source>
</reference>
<dbReference type="STRING" id="5539.A0A3E2H589"/>
<evidence type="ECO:0000313" key="3">
    <source>
        <dbReference type="Proteomes" id="UP000258309"/>
    </source>
</evidence>
<keyword evidence="3" id="KW-1185">Reference proteome</keyword>
<feature type="domain" description="Protein kinase" evidence="1">
    <location>
        <begin position="1"/>
        <end position="312"/>
    </location>
</feature>
<sequence>MASTQNDFVGASGRHYRFTELLQERPHLGRVWFGKDQFVLKDMPKDILSGFNEKIRPQLHESPYIRLPWDIILGQRILVYKYLTDDFLHLVRKQIPMRARKQILKACLRGIAELHDRQVVHLDIKPDNIMVNCRHTGQEMIVEQVQIIDLENAAYLPKGRCIKGMLAGNDNWCSPEAHFKGELNKPTDIFSFGTVCVYAMLGRVIFGPDDDFRKHQAQGVLPALIRLQRQVSYFGDQEGFNGLLKHIADDNISCQVLRMLWEGRSEENIPYKPFSQWPDVSDVMFKDFIEQLTNLDPRKRITARQALEHPWLSDL</sequence>
<name>A0A3E2H589_SCYLI</name>
<dbReference type="OrthoDB" id="4062651at2759"/>
<dbReference type="GO" id="GO:0044773">
    <property type="term" value="P:mitotic DNA damage checkpoint signaling"/>
    <property type="evidence" value="ECO:0007669"/>
    <property type="project" value="TreeGrafter"/>
</dbReference>
<dbReference type="InterPro" id="IPR008271">
    <property type="entry name" value="Ser/Thr_kinase_AS"/>
</dbReference>
<accession>A0A3E2H589</accession>
<dbReference type="OMA" id="NIMVNCR"/>
<proteinExistence type="predicted"/>
<dbReference type="AlphaFoldDB" id="A0A3E2H589"/>
<dbReference type="PANTHER" id="PTHR44167:SF24">
    <property type="entry name" value="SERINE_THREONINE-PROTEIN KINASE CHK2"/>
    <property type="match status" value="1"/>
</dbReference>
<dbReference type="GO" id="GO:0005524">
    <property type="term" value="F:ATP binding"/>
    <property type="evidence" value="ECO:0007669"/>
    <property type="project" value="InterPro"/>
</dbReference>
<dbReference type="GO" id="GO:0004674">
    <property type="term" value="F:protein serine/threonine kinase activity"/>
    <property type="evidence" value="ECO:0007669"/>
    <property type="project" value="TreeGrafter"/>
</dbReference>
<dbReference type="Gene3D" id="1.10.510.10">
    <property type="entry name" value="Transferase(Phosphotransferase) domain 1"/>
    <property type="match status" value="1"/>
</dbReference>
<dbReference type="InterPro" id="IPR011009">
    <property type="entry name" value="Kinase-like_dom_sf"/>
</dbReference>